<dbReference type="GO" id="GO:0016020">
    <property type="term" value="C:membrane"/>
    <property type="evidence" value="ECO:0007669"/>
    <property type="project" value="UniProtKB-SubCell"/>
</dbReference>
<feature type="transmembrane region" description="Helical" evidence="7">
    <location>
        <begin position="298"/>
        <end position="316"/>
    </location>
</feature>
<organism evidence="10 11">
    <name type="scientific">Blepharisma stoltei</name>
    <dbReference type="NCBI Taxonomy" id="1481888"/>
    <lineage>
        <taxon>Eukaryota</taxon>
        <taxon>Sar</taxon>
        <taxon>Alveolata</taxon>
        <taxon>Ciliophora</taxon>
        <taxon>Postciliodesmatophora</taxon>
        <taxon>Heterotrichea</taxon>
        <taxon>Heterotrichida</taxon>
        <taxon>Blepharismidae</taxon>
        <taxon>Blepharisma</taxon>
    </lineage>
</organism>
<evidence type="ECO:0000256" key="7">
    <source>
        <dbReference type="SAM" id="Phobius"/>
    </source>
</evidence>
<feature type="chain" id="PRO_5043897125" description="Major facilitator superfamily (MFS) profile domain-containing protein" evidence="8">
    <location>
        <begin position="20"/>
        <end position="421"/>
    </location>
</feature>
<dbReference type="SUPFAM" id="SSF103473">
    <property type="entry name" value="MFS general substrate transporter"/>
    <property type="match status" value="1"/>
</dbReference>
<dbReference type="EMBL" id="CAJZBQ010000003">
    <property type="protein sequence ID" value="CAG9310977.1"/>
    <property type="molecule type" value="Genomic_DNA"/>
</dbReference>
<dbReference type="PANTHER" id="PTHR23505:SF9">
    <property type="entry name" value="PROTEIN, PUTATIVE-RELATED"/>
    <property type="match status" value="1"/>
</dbReference>
<evidence type="ECO:0000259" key="9">
    <source>
        <dbReference type="PROSITE" id="PS50850"/>
    </source>
</evidence>
<proteinExistence type="inferred from homology"/>
<keyword evidence="2" id="KW-0813">Transport</keyword>
<keyword evidence="8" id="KW-0732">Signal</keyword>
<dbReference type="Pfam" id="PF07690">
    <property type="entry name" value="MFS_1"/>
    <property type="match status" value="1"/>
</dbReference>
<feature type="transmembrane region" description="Helical" evidence="7">
    <location>
        <begin position="225"/>
        <end position="246"/>
    </location>
</feature>
<dbReference type="GO" id="GO:0022857">
    <property type="term" value="F:transmembrane transporter activity"/>
    <property type="evidence" value="ECO:0007669"/>
    <property type="project" value="InterPro"/>
</dbReference>
<dbReference type="InterPro" id="IPR020846">
    <property type="entry name" value="MFS_dom"/>
</dbReference>
<feature type="transmembrane region" description="Helical" evidence="7">
    <location>
        <begin position="162"/>
        <end position="183"/>
    </location>
</feature>
<evidence type="ECO:0000256" key="6">
    <source>
        <dbReference type="ARBA" id="ARBA00024338"/>
    </source>
</evidence>
<evidence type="ECO:0000256" key="1">
    <source>
        <dbReference type="ARBA" id="ARBA00004141"/>
    </source>
</evidence>
<feature type="transmembrane region" description="Helical" evidence="7">
    <location>
        <begin position="134"/>
        <end position="156"/>
    </location>
</feature>
<sequence>MGSAATTLIFLLFLTVNTCINMDHGSIPAATNEISFDLGLSKMELGALGSLVFLGIAIGGIAAGICFQKLSPKFVLTIALFSICIFIALFPVSSNSIALVYLSRFMTGFFQVFLIAYIPAWIDIFASENQKTLWLTYLQLTVPFGMMFGYILTAAITEYWDWEYSFIIQGALFIPCAIILQFFPSSMIHYSEDALAKRQSESLLSLTHEKKKLKKKIYQLLTNPTYLWSICGIMTSYFVVTGAQFWTTDYLLNVLKIKGTSIFTPYAVTCLTAPTLGVAGGGYLCHRCGGYNGERAKKLCGLLGFLGCIFALPLPFVGSLEMFAMLFWFILFFGGGVMPVLTGIMISSVKNNMKPLASSFASVVTNLLGYLPAPIVYGIICEYTGGRKSPYGMMFIIYCCFISELFIILTALSKNKIIPKL</sequence>
<feature type="transmembrane region" description="Helical" evidence="7">
    <location>
        <begin position="45"/>
        <end position="67"/>
    </location>
</feature>
<evidence type="ECO:0000256" key="4">
    <source>
        <dbReference type="ARBA" id="ARBA00022989"/>
    </source>
</evidence>
<feature type="transmembrane region" description="Helical" evidence="7">
    <location>
        <begin position="74"/>
        <end position="92"/>
    </location>
</feature>
<reference evidence="10" key="1">
    <citation type="submission" date="2021-09" db="EMBL/GenBank/DDBJ databases">
        <authorList>
            <consortium name="AG Swart"/>
            <person name="Singh M."/>
            <person name="Singh A."/>
            <person name="Seah K."/>
            <person name="Emmerich C."/>
        </authorList>
    </citation>
    <scope>NUCLEOTIDE SEQUENCE</scope>
    <source>
        <strain evidence="10">ATCC30299</strain>
    </source>
</reference>
<feature type="transmembrane region" description="Helical" evidence="7">
    <location>
        <begin position="392"/>
        <end position="412"/>
    </location>
</feature>
<dbReference type="PROSITE" id="PS50850">
    <property type="entry name" value="MFS"/>
    <property type="match status" value="1"/>
</dbReference>
<comment type="subcellular location">
    <subcellularLocation>
        <location evidence="1">Membrane</location>
        <topology evidence="1">Multi-pass membrane protein</topology>
    </subcellularLocation>
</comment>
<keyword evidence="5 7" id="KW-0472">Membrane</keyword>
<dbReference type="PANTHER" id="PTHR23505">
    <property type="entry name" value="SPINSTER"/>
    <property type="match status" value="1"/>
</dbReference>
<feature type="transmembrane region" description="Helical" evidence="7">
    <location>
        <begin position="266"/>
        <end position="286"/>
    </location>
</feature>
<keyword evidence="4 7" id="KW-1133">Transmembrane helix</keyword>
<gene>
    <name evidence="10" type="ORF">BSTOLATCC_MIC2687</name>
</gene>
<dbReference type="InterPro" id="IPR011701">
    <property type="entry name" value="MFS"/>
</dbReference>
<dbReference type="Gene3D" id="1.20.1250.20">
    <property type="entry name" value="MFS general substrate transporter like domains"/>
    <property type="match status" value="1"/>
</dbReference>
<feature type="domain" description="Major facilitator superfamily (MFS) profile" evidence="9">
    <location>
        <begin position="9"/>
        <end position="416"/>
    </location>
</feature>
<evidence type="ECO:0000256" key="2">
    <source>
        <dbReference type="ARBA" id="ARBA00022448"/>
    </source>
</evidence>
<feature type="transmembrane region" description="Helical" evidence="7">
    <location>
        <begin position="98"/>
        <end position="122"/>
    </location>
</feature>
<feature type="signal peptide" evidence="8">
    <location>
        <begin position="1"/>
        <end position="19"/>
    </location>
</feature>
<evidence type="ECO:0000313" key="11">
    <source>
        <dbReference type="Proteomes" id="UP001162131"/>
    </source>
</evidence>
<protein>
    <recommendedName>
        <fullName evidence="9">Major facilitator superfamily (MFS) profile domain-containing protein</fullName>
    </recommendedName>
</protein>
<dbReference type="InterPro" id="IPR036259">
    <property type="entry name" value="MFS_trans_sf"/>
</dbReference>
<comment type="similarity">
    <text evidence="6">Belongs to the major facilitator superfamily. Spinster (TC 2.A.1.49) family.</text>
</comment>
<evidence type="ECO:0000313" key="10">
    <source>
        <dbReference type="EMBL" id="CAG9310977.1"/>
    </source>
</evidence>
<evidence type="ECO:0000256" key="3">
    <source>
        <dbReference type="ARBA" id="ARBA00022692"/>
    </source>
</evidence>
<keyword evidence="3 7" id="KW-0812">Transmembrane</keyword>
<evidence type="ECO:0000256" key="5">
    <source>
        <dbReference type="ARBA" id="ARBA00023136"/>
    </source>
</evidence>
<dbReference type="Proteomes" id="UP001162131">
    <property type="component" value="Unassembled WGS sequence"/>
</dbReference>
<evidence type="ECO:0000256" key="8">
    <source>
        <dbReference type="SAM" id="SignalP"/>
    </source>
</evidence>
<feature type="transmembrane region" description="Helical" evidence="7">
    <location>
        <begin position="356"/>
        <end position="380"/>
    </location>
</feature>
<keyword evidence="11" id="KW-1185">Reference proteome</keyword>
<name>A0AAU9IBW3_9CILI</name>
<feature type="transmembrane region" description="Helical" evidence="7">
    <location>
        <begin position="322"/>
        <end position="344"/>
    </location>
</feature>
<comment type="caution">
    <text evidence="10">The sequence shown here is derived from an EMBL/GenBank/DDBJ whole genome shotgun (WGS) entry which is preliminary data.</text>
</comment>
<dbReference type="AlphaFoldDB" id="A0AAU9IBW3"/>
<accession>A0AAU9IBW3</accession>
<dbReference type="InterPro" id="IPR044770">
    <property type="entry name" value="MFS_spinster-like"/>
</dbReference>